<evidence type="ECO:0000313" key="3">
    <source>
        <dbReference type="Proteomes" id="UP000360750"/>
    </source>
</evidence>
<dbReference type="AlphaFoldDB" id="A0ABD7V7K9"/>
<gene>
    <name evidence="2" type="ORF">NCTC8139_03846</name>
</gene>
<evidence type="ECO:0008006" key="4">
    <source>
        <dbReference type="Google" id="ProtNLM"/>
    </source>
</evidence>
<keyword evidence="1" id="KW-0812">Transmembrane</keyword>
<accession>A0ABD7V7K9</accession>
<name>A0ABD7V7K9_9ACTN</name>
<keyword evidence="1" id="KW-0472">Membrane</keyword>
<dbReference type="Proteomes" id="UP000360750">
    <property type="component" value="Unassembled WGS sequence"/>
</dbReference>
<feature type="transmembrane region" description="Helical" evidence="1">
    <location>
        <begin position="6"/>
        <end position="25"/>
    </location>
</feature>
<evidence type="ECO:0000256" key="1">
    <source>
        <dbReference type="SAM" id="Phobius"/>
    </source>
</evidence>
<dbReference type="Pfam" id="PF20589">
    <property type="entry name" value="DUF6790"/>
    <property type="match status" value="1"/>
</dbReference>
<proteinExistence type="predicted"/>
<sequence>MVFFLSQFALMIVGAVVHILVDRSARRRTTGRVAELVLLWVLVPAGVFGILGGIGHVGPNAAEVAKEIGPDFVPGMFQWELGWNDIAVGILCVLTFLVRNRGGWLDAAVWALAVSYGGDLAGHISQYYIHDNHATNNAWAIPVEIYIVGVAVIAWAICRKTTPRRESILGPNATRGVEEGVVAPTR</sequence>
<dbReference type="EMBL" id="CAACYD010000007">
    <property type="protein sequence ID" value="VFA90263.1"/>
    <property type="molecule type" value="Genomic_DNA"/>
</dbReference>
<dbReference type="GeneID" id="60751817"/>
<feature type="transmembrane region" description="Helical" evidence="1">
    <location>
        <begin position="37"/>
        <end position="57"/>
    </location>
</feature>
<evidence type="ECO:0000313" key="2">
    <source>
        <dbReference type="EMBL" id="VFA90263.1"/>
    </source>
</evidence>
<feature type="transmembrane region" description="Helical" evidence="1">
    <location>
        <begin position="141"/>
        <end position="158"/>
    </location>
</feature>
<organism evidence="2 3">
    <name type="scientific">Gordonia paraffinivorans</name>
    <dbReference type="NCBI Taxonomy" id="175628"/>
    <lineage>
        <taxon>Bacteria</taxon>
        <taxon>Bacillati</taxon>
        <taxon>Actinomycetota</taxon>
        <taxon>Actinomycetes</taxon>
        <taxon>Mycobacteriales</taxon>
        <taxon>Gordoniaceae</taxon>
        <taxon>Gordonia</taxon>
    </lineage>
</organism>
<feature type="transmembrane region" description="Helical" evidence="1">
    <location>
        <begin position="109"/>
        <end position="129"/>
    </location>
</feature>
<dbReference type="RefSeq" id="WP_131735176.1">
    <property type="nucleotide sequence ID" value="NZ_CAACYD010000007.1"/>
</dbReference>
<dbReference type="InterPro" id="IPR046740">
    <property type="entry name" value="DUF6790"/>
</dbReference>
<protein>
    <recommendedName>
        <fullName evidence="4">Integral membrane protein</fullName>
    </recommendedName>
</protein>
<reference evidence="2 3" key="1">
    <citation type="submission" date="2019-02" db="EMBL/GenBank/DDBJ databases">
        <authorList>
            <consortium name="Pathogen Informatics"/>
        </authorList>
    </citation>
    <scope>NUCLEOTIDE SEQUENCE [LARGE SCALE GENOMIC DNA]</scope>
    <source>
        <strain evidence="2 3">3012STDY6756503</strain>
    </source>
</reference>
<feature type="transmembrane region" description="Helical" evidence="1">
    <location>
        <begin position="77"/>
        <end position="97"/>
    </location>
</feature>
<comment type="caution">
    <text evidence="2">The sequence shown here is derived from an EMBL/GenBank/DDBJ whole genome shotgun (WGS) entry which is preliminary data.</text>
</comment>
<keyword evidence="1" id="KW-1133">Transmembrane helix</keyword>